<dbReference type="AlphaFoldDB" id="A0A318R2Z6"/>
<comment type="caution">
    <text evidence="1">The sequence shown here is derived from an EMBL/GenBank/DDBJ whole genome shotgun (WGS) entry which is preliminary data.</text>
</comment>
<reference evidence="1 2" key="1">
    <citation type="journal article" date="2018" name="Appl. Environ. Microbiol.">
        <title>Genome rearrangement shapes Prochlorococcus ecological adaptation.</title>
        <authorList>
            <person name="Yan W."/>
            <person name="Wei S."/>
            <person name="Wang Q."/>
            <person name="Xiao X."/>
            <person name="Zeng Q."/>
            <person name="Jiao N."/>
            <person name="Zhang R."/>
        </authorList>
    </citation>
    <scope>NUCLEOTIDE SEQUENCE [LARGE SCALE GENOMIC DNA]</scope>
    <source>
        <strain evidence="1 2">XMU1408</strain>
    </source>
</reference>
<dbReference type="RefSeq" id="WP_158467110.1">
    <property type="nucleotide sequence ID" value="NZ_QJUE01000005.1"/>
</dbReference>
<name>A0A318R2Z6_PROMR</name>
<dbReference type="InterPro" id="IPR021809">
    <property type="entry name" value="DUF3386"/>
</dbReference>
<gene>
    <name evidence="1" type="ORF">DNJ73_07670</name>
</gene>
<sequence>MKSNEEKVAQCTQLFKAAYENRYTWDSDFIGYQGNCSWTDGEKKIKGIFTLGQDLKTTVNEIDDEKIKKAVSSQLWEVAIHRVRRSFEQTHGKNIFTFGDTNEIGSEILVGGKNEGDKYRVKNNVVTMVYRHIHGNLIIIHTKDVTHTGNGYLSKSYSSQYLDPISKKALKGKSFYEDEFIPLFKGGPWVLASRSIQQESFEDSILSKQIFSFSELKSLGSN</sequence>
<dbReference type="OrthoDB" id="447919at2"/>
<dbReference type="Pfam" id="PF11866">
    <property type="entry name" value="DUF3386"/>
    <property type="match status" value="1"/>
</dbReference>
<accession>A0A318R2Z6</accession>
<protein>
    <recommendedName>
        <fullName evidence="3">DUF3386 domain-containing protein</fullName>
    </recommendedName>
</protein>
<dbReference type="Proteomes" id="UP000247807">
    <property type="component" value="Unassembled WGS sequence"/>
</dbReference>
<dbReference type="EMBL" id="QJUE01000005">
    <property type="protein sequence ID" value="PYE01281.1"/>
    <property type="molecule type" value="Genomic_DNA"/>
</dbReference>
<evidence type="ECO:0000313" key="2">
    <source>
        <dbReference type="Proteomes" id="UP000247807"/>
    </source>
</evidence>
<proteinExistence type="predicted"/>
<evidence type="ECO:0000313" key="1">
    <source>
        <dbReference type="EMBL" id="PYE01281.1"/>
    </source>
</evidence>
<evidence type="ECO:0008006" key="3">
    <source>
        <dbReference type="Google" id="ProtNLM"/>
    </source>
</evidence>
<organism evidence="1 2">
    <name type="scientific">Prochlorococcus marinus XMU1408</name>
    <dbReference type="NCBI Taxonomy" id="2213228"/>
    <lineage>
        <taxon>Bacteria</taxon>
        <taxon>Bacillati</taxon>
        <taxon>Cyanobacteriota</taxon>
        <taxon>Cyanophyceae</taxon>
        <taxon>Synechococcales</taxon>
        <taxon>Prochlorococcaceae</taxon>
        <taxon>Prochlorococcus</taxon>
    </lineage>
</organism>